<gene>
    <name evidence="1" type="ORF">AKJ53_00180</name>
</gene>
<organism evidence="1 2">
    <name type="scientific">candidate division MSBL1 archaeon SCGC-AAA382F02</name>
    <dbReference type="NCBI Taxonomy" id="1698282"/>
    <lineage>
        <taxon>Archaea</taxon>
        <taxon>Methanobacteriati</taxon>
        <taxon>Methanobacteriota</taxon>
        <taxon>candidate division MSBL1</taxon>
    </lineage>
</organism>
<name>A0A133VJ34_9EURY</name>
<accession>A0A133VJ34</accession>
<protein>
    <submittedName>
        <fullName evidence="1">Uncharacterized protein</fullName>
    </submittedName>
</protein>
<dbReference type="AlphaFoldDB" id="A0A133VJ34"/>
<comment type="caution">
    <text evidence="1">The sequence shown here is derived from an EMBL/GenBank/DDBJ whole genome shotgun (WGS) entry which is preliminary data.</text>
</comment>
<reference evidence="1 2" key="1">
    <citation type="journal article" date="2016" name="Sci. Rep.">
        <title>Metabolic traits of an uncultured archaeal lineage -MSBL1- from brine pools of the Red Sea.</title>
        <authorList>
            <person name="Mwirichia R."/>
            <person name="Alam I."/>
            <person name="Rashid M."/>
            <person name="Vinu M."/>
            <person name="Ba-Alawi W."/>
            <person name="Anthony Kamau A."/>
            <person name="Kamanda Ngugi D."/>
            <person name="Goker M."/>
            <person name="Klenk H.P."/>
            <person name="Bajic V."/>
            <person name="Stingl U."/>
        </authorList>
    </citation>
    <scope>NUCLEOTIDE SEQUENCE [LARGE SCALE GENOMIC DNA]</scope>
    <source>
        <strain evidence="1">SCGC-AAA382F02</strain>
    </source>
</reference>
<keyword evidence="2" id="KW-1185">Reference proteome</keyword>
<evidence type="ECO:0000313" key="2">
    <source>
        <dbReference type="Proteomes" id="UP000070491"/>
    </source>
</evidence>
<sequence length="372" mass="39456">MYKKLTAAIAATIMITAMFASFATTAAQPAESISPSKAGGGQWTLITLEVKNDFTGTSSEIKRIRIVDEEEDWSDPMGGHAARHRIAENWENVADNLAGAAGDLNYVADNLSSAQTNLNDSGFDFEYAAENLDDAGGYLNDSDNIEAKKAGYAIGKASDDLKEAAYLLQSEPQYLDRIAAWIENATGSRNGVQLSSENFQAAADNLTGIAAHTGGATGNLISAGGAIENALGVNNWLDNAADNIRQGVFRTAASCIENAAENIKIAGTRLDSAGSSLSDLDMADAGELLKNEVYTNLTNMSSTLNKMAENINNAGTALGNIRSNYFANAKTLAMDNEWDNVIDYLGSTFVTEIGNAEDALLVIFAQELKTFA</sequence>
<evidence type="ECO:0000313" key="1">
    <source>
        <dbReference type="EMBL" id="KXB06453.1"/>
    </source>
</evidence>
<proteinExistence type="predicted"/>
<dbReference type="Proteomes" id="UP000070491">
    <property type="component" value="Unassembled WGS sequence"/>
</dbReference>
<dbReference type="EMBL" id="LHYG01000002">
    <property type="protein sequence ID" value="KXB06453.1"/>
    <property type="molecule type" value="Genomic_DNA"/>
</dbReference>